<dbReference type="InterPro" id="IPR000462">
    <property type="entry name" value="CDP-OH_P_trans"/>
</dbReference>
<accession>A0A9X1FNN1</accession>
<dbReference type="GO" id="GO:0016780">
    <property type="term" value="F:phosphotransferase activity, for other substituted phosphate groups"/>
    <property type="evidence" value="ECO:0007669"/>
    <property type="project" value="InterPro"/>
</dbReference>
<feature type="transmembrane region" description="Helical" evidence="2">
    <location>
        <begin position="211"/>
        <end position="243"/>
    </location>
</feature>
<dbReference type="RefSeq" id="WP_219052110.1">
    <property type="nucleotide sequence ID" value="NZ_JAHWDP010000002.1"/>
</dbReference>
<evidence type="ECO:0000256" key="2">
    <source>
        <dbReference type="SAM" id="Phobius"/>
    </source>
</evidence>
<evidence type="ECO:0000313" key="4">
    <source>
        <dbReference type="Proteomes" id="UP001138686"/>
    </source>
</evidence>
<feature type="transmembrane region" description="Helical" evidence="2">
    <location>
        <begin position="140"/>
        <end position="159"/>
    </location>
</feature>
<dbReference type="PROSITE" id="PS00379">
    <property type="entry name" value="CDP_ALCOHOL_P_TRANSF"/>
    <property type="match status" value="1"/>
</dbReference>
<dbReference type="AlphaFoldDB" id="A0A9X1FNN1"/>
<keyword evidence="1" id="KW-0808">Transferase</keyword>
<dbReference type="InterPro" id="IPR048254">
    <property type="entry name" value="CDP_ALCOHOL_P_TRANSF_CS"/>
</dbReference>
<feature type="transmembrane region" description="Helical" evidence="2">
    <location>
        <begin position="12"/>
        <end position="42"/>
    </location>
</feature>
<keyword evidence="2" id="KW-1133">Transmembrane helix</keyword>
<feature type="transmembrane region" description="Helical" evidence="2">
    <location>
        <begin position="110"/>
        <end position="128"/>
    </location>
</feature>
<dbReference type="Proteomes" id="UP001138686">
    <property type="component" value="Unassembled WGS sequence"/>
</dbReference>
<proteinExistence type="inferred from homology"/>
<dbReference type="Pfam" id="PF01066">
    <property type="entry name" value="CDP-OH_P_transf"/>
    <property type="match status" value="1"/>
</dbReference>
<protein>
    <submittedName>
        <fullName evidence="3">CDP-alcohol phosphatidyltransferase family protein</fullName>
    </submittedName>
</protein>
<feature type="transmembrane region" description="Helical" evidence="2">
    <location>
        <begin position="171"/>
        <end position="190"/>
    </location>
</feature>
<sequence length="250" mass="28065">MIKHIPNAITSLNLLCGGVAILFTVSGDLIIAAIFVFLGIFFDFFDGLAARLLNAQSEVGVQFDSLADVVTCGVVPSLVMVQLLQVSMYHEIRPLTDIFSARAWQTGIDSYFPLIGLLILVASAYRLAKFNVDTRQTTSFIGLPTPANALFILSLPMIFEFQYSHMIQDIVFNKWFLVGLTVLSSFLLNAEIHLFAFKFKTWGFKENKQRYIFLLLSIVLLALLKFLAIPIIIVMYVLLSLIWREKGVTV</sequence>
<keyword evidence="2" id="KW-0812">Transmembrane</keyword>
<gene>
    <name evidence="3" type="ORF">KXJ69_06225</name>
</gene>
<evidence type="ECO:0000256" key="1">
    <source>
        <dbReference type="RuleBase" id="RU003750"/>
    </source>
</evidence>
<dbReference type="EMBL" id="JAHWDP010000002">
    <property type="protein sequence ID" value="MBW2937695.1"/>
    <property type="molecule type" value="Genomic_DNA"/>
</dbReference>
<organism evidence="3 4">
    <name type="scientific">Halomarinibacterium sedimenti</name>
    <dbReference type="NCBI Taxonomy" id="2857106"/>
    <lineage>
        <taxon>Bacteria</taxon>
        <taxon>Pseudomonadati</taxon>
        <taxon>Bacteroidota</taxon>
        <taxon>Flavobacteriia</taxon>
        <taxon>Flavobacteriales</taxon>
        <taxon>Flavobacteriaceae</taxon>
        <taxon>Halomarinibacterium</taxon>
    </lineage>
</organism>
<dbReference type="GO" id="GO:0008654">
    <property type="term" value="P:phospholipid biosynthetic process"/>
    <property type="evidence" value="ECO:0007669"/>
    <property type="project" value="InterPro"/>
</dbReference>
<keyword evidence="4" id="KW-1185">Reference proteome</keyword>
<reference evidence="3" key="1">
    <citation type="submission" date="2021-07" db="EMBL/GenBank/DDBJ databases">
        <title>Aureisphaera sp. CAU 1614 isolated from sea sediment.</title>
        <authorList>
            <person name="Kim W."/>
        </authorList>
    </citation>
    <scope>NUCLEOTIDE SEQUENCE</scope>
    <source>
        <strain evidence="3">CAU 1614</strain>
    </source>
</reference>
<dbReference type="GO" id="GO:0016020">
    <property type="term" value="C:membrane"/>
    <property type="evidence" value="ECO:0007669"/>
    <property type="project" value="InterPro"/>
</dbReference>
<comment type="similarity">
    <text evidence="1">Belongs to the CDP-alcohol phosphatidyltransferase class-I family.</text>
</comment>
<name>A0A9X1FNN1_9FLAO</name>
<keyword evidence="2" id="KW-0472">Membrane</keyword>
<comment type="caution">
    <text evidence="3">The sequence shown here is derived from an EMBL/GenBank/DDBJ whole genome shotgun (WGS) entry which is preliminary data.</text>
</comment>
<evidence type="ECO:0000313" key="3">
    <source>
        <dbReference type="EMBL" id="MBW2937695.1"/>
    </source>
</evidence>